<evidence type="ECO:0000256" key="2">
    <source>
        <dbReference type="ARBA" id="ARBA00005297"/>
    </source>
</evidence>
<dbReference type="Pfam" id="PF00425">
    <property type="entry name" value="Chorismate_bind"/>
    <property type="match status" value="1"/>
</dbReference>
<dbReference type="EMBL" id="JBHULI010000024">
    <property type="protein sequence ID" value="MFD2532424.1"/>
    <property type="molecule type" value="Genomic_DNA"/>
</dbReference>
<feature type="domain" description="Chorismate-utilising enzyme C-terminal" evidence="6">
    <location>
        <begin position="222"/>
        <end position="475"/>
    </location>
</feature>
<organism evidence="7 8">
    <name type="scientific">Gracilimonas halophila</name>
    <dbReference type="NCBI Taxonomy" id="1834464"/>
    <lineage>
        <taxon>Bacteria</taxon>
        <taxon>Pseudomonadati</taxon>
        <taxon>Balneolota</taxon>
        <taxon>Balneolia</taxon>
        <taxon>Balneolales</taxon>
        <taxon>Balneolaceae</taxon>
        <taxon>Gracilimonas</taxon>
    </lineage>
</organism>
<evidence type="ECO:0000256" key="4">
    <source>
        <dbReference type="ARBA" id="ARBA00023235"/>
    </source>
</evidence>
<dbReference type="NCBIfam" id="TIGR00543">
    <property type="entry name" value="isochor_syn"/>
    <property type="match status" value="1"/>
</dbReference>
<dbReference type="InterPro" id="IPR004561">
    <property type="entry name" value="IsoChor_synthase"/>
</dbReference>
<evidence type="ECO:0000313" key="7">
    <source>
        <dbReference type="EMBL" id="MFD2532424.1"/>
    </source>
</evidence>
<evidence type="ECO:0000313" key="8">
    <source>
        <dbReference type="Proteomes" id="UP001597460"/>
    </source>
</evidence>
<comment type="caution">
    <text evidence="7">The sequence shown here is derived from an EMBL/GenBank/DDBJ whole genome shotgun (WGS) entry which is preliminary data.</text>
</comment>
<evidence type="ECO:0000256" key="5">
    <source>
        <dbReference type="ARBA" id="ARBA00041564"/>
    </source>
</evidence>
<protein>
    <recommendedName>
        <fullName evidence="3">isochorismate synthase</fullName>
        <ecNumber evidence="3">5.4.4.2</ecNumber>
    </recommendedName>
    <alternativeName>
        <fullName evidence="5">Isochorismate mutase</fullName>
    </alternativeName>
</protein>
<dbReference type="SUPFAM" id="SSF56322">
    <property type="entry name" value="ADC synthase"/>
    <property type="match status" value="1"/>
</dbReference>
<dbReference type="PANTHER" id="PTHR42839:SF2">
    <property type="entry name" value="ISOCHORISMATE SYNTHASE ENTC"/>
    <property type="match status" value="1"/>
</dbReference>
<comment type="catalytic activity">
    <reaction evidence="1">
        <text>chorismate = isochorismate</text>
        <dbReference type="Rhea" id="RHEA:18985"/>
        <dbReference type="ChEBI" id="CHEBI:29748"/>
        <dbReference type="ChEBI" id="CHEBI:29780"/>
        <dbReference type="EC" id="5.4.4.2"/>
    </reaction>
</comment>
<sequence>MDSKNPVFDEVKECFKQQISGLALNEAIDLISSSPEKEYEYLSFSIRIPSTDPLAALEQNGYNEGFQYYWEKPSDEFAIAAAGSIARIQTTGQERFRQSSDQGKELLSKVYHISNLNHHLASVHLLGGFSFFDHNIGKVWRDFGAGSFTLPEWVLVKNGKLTILTITKKIPAGSQKDVLYDDFLNTLEHLDSICDAGSYKVEEKQSYRSSVRTPGIDSEAYNHWINSVESATDLIKAKKFKKIVLARELKVELQTSVSDTRILNYLRNQYPDCYSFLISQDGESSFIGSTPERLASFREREVLTEGLAGSISRGKTASEDAVLEYELLHSQKDLNEHAFVLDAIEENLQRFSDVFEHPVSPGIKKLSNVQHLYTPVHAKIKKGVSRTEVLSKLHPTPAVGGYPREAAMPYISKLEHFDRGWYAAPVGWINAHGEGEFVVAIRSGLIKTNEVRFFAGCGIVEDSNPQKEWDETNLKFIPMLTALEHARK</sequence>
<dbReference type="Gene3D" id="3.60.120.10">
    <property type="entry name" value="Anthranilate synthase"/>
    <property type="match status" value="1"/>
</dbReference>
<keyword evidence="8" id="KW-1185">Reference proteome</keyword>
<evidence type="ECO:0000259" key="6">
    <source>
        <dbReference type="Pfam" id="PF00425"/>
    </source>
</evidence>
<gene>
    <name evidence="7" type="ORF">ACFSVN_08205</name>
</gene>
<dbReference type="EC" id="5.4.4.2" evidence="3"/>
<dbReference type="InterPro" id="IPR005801">
    <property type="entry name" value="ADC_synthase"/>
</dbReference>
<keyword evidence="4" id="KW-0413">Isomerase</keyword>
<dbReference type="InterPro" id="IPR015890">
    <property type="entry name" value="Chorismate_C"/>
</dbReference>
<proteinExistence type="inferred from homology"/>
<evidence type="ECO:0000256" key="1">
    <source>
        <dbReference type="ARBA" id="ARBA00000799"/>
    </source>
</evidence>
<dbReference type="PANTHER" id="PTHR42839">
    <property type="entry name" value="ISOCHORISMATE SYNTHASE ENTC"/>
    <property type="match status" value="1"/>
</dbReference>
<dbReference type="Proteomes" id="UP001597460">
    <property type="component" value="Unassembled WGS sequence"/>
</dbReference>
<reference evidence="8" key="1">
    <citation type="journal article" date="2019" name="Int. J. Syst. Evol. Microbiol.">
        <title>The Global Catalogue of Microorganisms (GCM) 10K type strain sequencing project: providing services to taxonomists for standard genome sequencing and annotation.</title>
        <authorList>
            <consortium name="The Broad Institute Genomics Platform"/>
            <consortium name="The Broad Institute Genome Sequencing Center for Infectious Disease"/>
            <person name="Wu L."/>
            <person name="Ma J."/>
        </authorList>
    </citation>
    <scope>NUCLEOTIDE SEQUENCE [LARGE SCALE GENOMIC DNA]</scope>
    <source>
        <strain evidence="8">KCTC 52042</strain>
    </source>
</reference>
<comment type="similarity">
    <text evidence="2">Belongs to the isochorismate synthase family.</text>
</comment>
<dbReference type="RefSeq" id="WP_390300864.1">
    <property type="nucleotide sequence ID" value="NZ_JBHULI010000024.1"/>
</dbReference>
<name>A0ABW5JIT6_9BACT</name>
<evidence type="ECO:0000256" key="3">
    <source>
        <dbReference type="ARBA" id="ARBA00012824"/>
    </source>
</evidence>
<accession>A0ABW5JIT6</accession>